<reference evidence="2" key="1">
    <citation type="submission" date="2016-02" db="EMBL/GenBank/DDBJ databases">
        <authorList>
            <person name="Dunlap C."/>
        </authorList>
    </citation>
    <scope>NUCLEOTIDE SEQUENCE [LARGE SCALE GENOMIC DNA]</scope>
    <source>
        <strain evidence="2">NRRL B-41092</strain>
    </source>
</reference>
<dbReference type="RefSeq" id="WP_061520145.1">
    <property type="nucleotide sequence ID" value="NZ_JAJJBV010000016.1"/>
</dbReference>
<comment type="caution">
    <text evidence="1">The sequence shown here is derived from an EMBL/GenBank/DDBJ whole genome shotgun (WGS) entry which is preliminary data.</text>
</comment>
<evidence type="ECO:0000313" key="2">
    <source>
        <dbReference type="Proteomes" id="UP000075430"/>
    </source>
</evidence>
<dbReference type="Proteomes" id="UP000075430">
    <property type="component" value="Unassembled WGS sequence"/>
</dbReference>
<evidence type="ECO:0008006" key="3">
    <source>
        <dbReference type="Google" id="ProtNLM"/>
    </source>
</evidence>
<dbReference type="OrthoDB" id="2737310at2"/>
<dbReference type="InterPro" id="IPR024787">
    <property type="entry name" value="EcsC"/>
</dbReference>
<name>A0A150FCF3_9BACI</name>
<protein>
    <recommendedName>
        <fullName evidence="3">EcsC family protein</fullName>
    </recommendedName>
</protein>
<dbReference type="Pfam" id="PF12787">
    <property type="entry name" value="EcsC"/>
    <property type="match status" value="1"/>
</dbReference>
<dbReference type="EMBL" id="LSBA01000003">
    <property type="protein sequence ID" value="KXZ22974.1"/>
    <property type="molecule type" value="Genomic_DNA"/>
</dbReference>
<accession>A0A150FCF3</accession>
<evidence type="ECO:0000313" key="1">
    <source>
        <dbReference type="EMBL" id="KXZ22974.1"/>
    </source>
</evidence>
<dbReference type="STRING" id="1793963.AXI58_06935"/>
<proteinExistence type="predicted"/>
<keyword evidence="2" id="KW-1185">Reference proteome</keyword>
<dbReference type="PANTHER" id="PTHR41260">
    <property type="entry name" value="PROTEIN ECSC"/>
    <property type="match status" value="1"/>
</dbReference>
<organism evidence="1 2">
    <name type="scientific">Bacillus nakamurai</name>
    <dbReference type="NCBI Taxonomy" id="1793963"/>
    <lineage>
        <taxon>Bacteria</taxon>
        <taxon>Bacillati</taxon>
        <taxon>Bacillota</taxon>
        <taxon>Bacilli</taxon>
        <taxon>Bacillales</taxon>
        <taxon>Bacillaceae</taxon>
        <taxon>Bacillus</taxon>
    </lineage>
</organism>
<sequence>MTEQQEDLQTQLKEIRKWEKEQQRVWFWKKLSRLPFQLLDKLTPQFIQKKIGVILDETGSFIQTGGQYLTSEKQILKKFKKRLPQQAFETLQDIQEAPLAVMDDIAAAMGRARINAATVQGAATGVGGVFTLAADIPAMLGLSLKTLQDIAIAYGFDPKDKKERVFIVKLLQLASSDVIGKKAILQDLKHYDQNEQAYQRVASQIQGWREVVYSYRDTFATKKLLQMVPVAGIIFGASANRSALESITETGIMLYKKRRILARMEAAES</sequence>
<gene>
    <name evidence="1" type="ORF">AXI58_06935</name>
</gene>
<dbReference type="AlphaFoldDB" id="A0A150FCF3"/>
<dbReference type="PANTHER" id="PTHR41260:SF1">
    <property type="entry name" value="PROTEIN ECSC"/>
    <property type="match status" value="1"/>
</dbReference>